<dbReference type="Gene3D" id="2.30.180.10">
    <property type="entry name" value="FAS1 domain"/>
    <property type="match status" value="1"/>
</dbReference>
<comment type="caution">
    <text evidence="2">The sequence shown here is derived from an EMBL/GenBank/DDBJ whole genome shotgun (WGS) entry which is preliminary data.</text>
</comment>
<feature type="domain" description="FAS1" evidence="1">
    <location>
        <begin position="1"/>
        <end position="97"/>
    </location>
</feature>
<dbReference type="SUPFAM" id="SSF82153">
    <property type="entry name" value="FAS1 domain"/>
    <property type="match status" value="1"/>
</dbReference>
<dbReference type="EMBL" id="JAIRBC010000153">
    <property type="protein sequence ID" value="MCG2463018.1"/>
    <property type="molecule type" value="Genomic_DNA"/>
</dbReference>
<accession>A0AAE3JSZ0</accession>
<proteinExistence type="predicted"/>
<dbReference type="InterPro" id="IPR000782">
    <property type="entry name" value="FAS1_domain"/>
</dbReference>
<evidence type="ECO:0000313" key="3">
    <source>
        <dbReference type="Proteomes" id="UP001200642"/>
    </source>
</evidence>
<organism evidence="2 3">
    <name type="scientific">Cerina litoralis</name>
    <dbReference type="NCBI Taxonomy" id="2874477"/>
    <lineage>
        <taxon>Bacteria</taxon>
        <taxon>Pseudomonadati</taxon>
        <taxon>Bacteroidota</taxon>
        <taxon>Flavobacteriia</taxon>
        <taxon>Flavobacteriales</taxon>
        <taxon>Flavobacteriaceae</taxon>
        <taxon>Cerina</taxon>
    </lineage>
</organism>
<dbReference type="Proteomes" id="UP001200642">
    <property type="component" value="Unassembled WGS sequence"/>
</dbReference>
<sequence>DLLDQLGADYNSLADFDTADEKALLAKILTYHVVSGAAVLSSDLTDGMVVTTVQGEDLKVNLTGGVMIDDATDSDADVTTADAMASNGVVHIIDKVLLPQEA</sequence>
<reference evidence="2" key="1">
    <citation type="submission" date="2023-02" db="EMBL/GenBank/DDBJ databases">
        <title>Genome of Flavobacteriaceae gen. nov. sp. strain F89.</title>
        <authorList>
            <person name="Wang Y."/>
        </authorList>
    </citation>
    <scope>NUCLEOTIDE SEQUENCE</scope>
    <source>
        <strain evidence="2">F89</strain>
    </source>
</reference>
<evidence type="ECO:0000259" key="1">
    <source>
        <dbReference type="PROSITE" id="PS50213"/>
    </source>
</evidence>
<feature type="non-terminal residue" evidence="2">
    <location>
        <position position="1"/>
    </location>
</feature>
<dbReference type="AlphaFoldDB" id="A0AAE3JSZ0"/>
<protein>
    <submittedName>
        <fullName evidence="2">Fasciclin domain-containing protein</fullName>
    </submittedName>
</protein>
<dbReference type="InterPro" id="IPR036378">
    <property type="entry name" value="FAS1_dom_sf"/>
</dbReference>
<gene>
    <name evidence="2" type="ORF">K8352_19870</name>
</gene>
<dbReference type="PROSITE" id="PS50213">
    <property type="entry name" value="FAS1"/>
    <property type="match status" value="1"/>
</dbReference>
<name>A0AAE3JSZ0_9FLAO</name>
<dbReference type="Pfam" id="PF02469">
    <property type="entry name" value="Fasciclin"/>
    <property type="match status" value="1"/>
</dbReference>
<dbReference type="GO" id="GO:0005615">
    <property type="term" value="C:extracellular space"/>
    <property type="evidence" value="ECO:0007669"/>
    <property type="project" value="TreeGrafter"/>
</dbReference>
<feature type="non-terminal residue" evidence="2">
    <location>
        <position position="102"/>
    </location>
</feature>
<dbReference type="SMART" id="SM00554">
    <property type="entry name" value="FAS1"/>
    <property type="match status" value="1"/>
</dbReference>
<dbReference type="PANTHER" id="PTHR10900">
    <property type="entry name" value="PERIOSTIN-RELATED"/>
    <property type="match status" value="1"/>
</dbReference>
<dbReference type="PANTHER" id="PTHR10900:SF77">
    <property type="entry name" value="FI19380P1"/>
    <property type="match status" value="1"/>
</dbReference>
<dbReference type="RefSeq" id="WP_317904134.1">
    <property type="nucleotide sequence ID" value="NZ_JAIRBC010000153.1"/>
</dbReference>
<dbReference type="InterPro" id="IPR050904">
    <property type="entry name" value="Adhesion/Biosynth-related"/>
</dbReference>
<keyword evidence="3" id="KW-1185">Reference proteome</keyword>
<evidence type="ECO:0000313" key="2">
    <source>
        <dbReference type="EMBL" id="MCG2463018.1"/>
    </source>
</evidence>